<dbReference type="Gene3D" id="3.40.710.10">
    <property type="entry name" value="DD-peptidase/beta-lactamase superfamily"/>
    <property type="match status" value="1"/>
</dbReference>
<dbReference type="SUPFAM" id="SSF56601">
    <property type="entry name" value="beta-lactamase/transpeptidase-like"/>
    <property type="match status" value="1"/>
</dbReference>
<evidence type="ECO:0000313" key="2">
    <source>
        <dbReference type="EMBL" id="WNZ21807.1"/>
    </source>
</evidence>
<dbReference type="RefSeq" id="WP_316433111.1">
    <property type="nucleotide sequence ID" value="NZ_CP053586.1"/>
</dbReference>
<evidence type="ECO:0000259" key="1">
    <source>
        <dbReference type="Pfam" id="PF00144"/>
    </source>
</evidence>
<gene>
    <name evidence="2" type="ORF">HJG54_02265</name>
</gene>
<name>A0AA96WS97_9CYAN</name>
<reference evidence="2" key="1">
    <citation type="submission" date="2020-05" db="EMBL/GenBank/DDBJ databases">
        <authorList>
            <person name="Zhu T."/>
            <person name="Keshari N."/>
            <person name="Lu X."/>
        </authorList>
    </citation>
    <scope>NUCLEOTIDE SEQUENCE</scope>
    <source>
        <strain evidence="2">NK1-12</strain>
    </source>
</reference>
<dbReference type="PROSITE" id="PS51257">
    <property type="entry name" value="PROKAR_LIPOPROTEIN"/>
    <property type="match status" value="1"/>
</dbReference>
<dbReference type="InterPro" id="IPR012338">
    <property type="entry name" value="Beta-lactam/transpept-like"/>
</dbReference>
<dbReference type="AlphaFoldDB" id="A0AA96WS97"/>
<dbReference type="Pfam" id="PF00144">
    <property type="entry name" value="Beta-lactamase"/>
    <property type="match status" value="1"/>
</dbReference>
<protein>
    <submittedName>
        <fullName evidence="2">Beta-lactamase family protein</fullName>
    </submittedName>
</protein>
<accession>A0AA96WS97</accession>
<feature type="domain" description="Beta-lactamase-related" evidence="1">
    <location>
        <begin position="73"/>
        <end position="382"/>
    </location>
</feature>
<sequence length="418" mass="45986">MARPRLNSLFSIGLAALVVSSGCRSGSVATPLERGIATRLQDWFADSKPAFQPALFSLETESELHTALERSAKAAELPGAVLVVSAAQQTWMGATGQANLEKQVAMQPTERFRLGRLSEMFLAVVCLQLHEEGVLNLDDRLSDWLPAELDQQIPQSRSITIRQLLNHTSGLPDLEADSFGQAVAADPAYRWRIPELLDFMPDRESGKPRGSFSYSTANYLLLQLILEQATGSSLTEVLQSRIIKPLELKNTFVEFSSKQPFAQGYQDWNRDGTAENVTQPLLNTGLGLGGNALISNGPDLIRFLQALFFENTLLELSSRDKMLVLTEMNSGSYGLGISHVMTRWGEIWGQIDNTTGFSSAVLYLPIHDLILVTWTNSGDLSERGPGPKKNQASELAEASLDVILGHPPRFFSRQGGRW</sequence>
<proteinExistence type="predicted"/>
<dbReference type="InterPro" id="IPR001466">
    <property type="entry name" value="Beta-lactam-related"/>
</dbReference>
<dbReference type="EMBL" id="CP053586">
    <property type="protein sequence ID" value="WNZ21807.1"/>
    <property type="molecule type" value="Genomic_DNA"/>
</dbReference>
<dbReference type="PANTHER" id="PTHR46825:SF7">
    <property type="entry name" value="D-ALANYL-D-ALANINE CARBOXYPEPTIDASE"/>
    <property type="match status" value="1"/>
</dbReference>
<dbReference type="PANTHER" id="PTHR46825">
    <property type="entry name" value="D-ALANYL-D-ALANINE-CARBOXYPEPTIDASE/ENDOPEPTIDASE AMPH"/>
    <property type="match status" value="1"/>
</dbReference>
<organism evidence="2">
    <name type="scientific">Leptolyngbya sp. NK1-12</name>
    <dbReference type="NCBI Taxonomy" id="2547451"/>
    <lineage>
        <taxon>Bacteria</taxon>
        <taxon>Bacillati</taxon>
        <taxon>Cyanobacteriota</taxon>
        <taxon>Cyanophyceae</taxon>
        <taxon>Leptolyngbyales</taxon>
        <taxon>Leptolyngbyaceae</taxon>
        <taxon>Leptolyngbya group</taxon>
        <taxon>Leptolyngbya</taxon>
    </lineage>
</organism>
<dbReference type="InterPro" id="IPR050491">
    <property type="entry name" value="AmpC-like"/>
</dbReference>